<dbReference type="GO" id="GO:0006357">
    <property type="term" value="P:regulation of transcription by RNA polymerase II"/>
    <property type="evidence" value="ECO:0007669"/>
    <property type="project" value="TreeGrafter"/>
</dbReference>
<keyword evidence="6 15" id="KW-0863">Zinc-finger</keyword>
<comment type="subcellular location">
    <subcellularLocation>
        <location evidence="2">Nucleus</location>
    </subcellularLocation>
</comment>
<keyword evidence="20" id="KW-1185">Reference proteome</keyword>
<evidence type="ECO:0000256" key="3">
    <source>
        <dbReference type="ARBA" id="ARBA00022473"/>
    </source>
</evidence>
<dbReference type="PROSITE" id="PS50157">
    <property type="entry name" value="ZINC_FINGER_C2H2_2"/>
    <property type="match status" value="3"/>
</dbReference>
<evidence type="ECO:0000256" key="5">
    <source>
        <dbReference type="ARBA" id="ARBA00022737"/>
    </source>
</evidence>
<dbReference type="GO" id="GO:0048813">
    <property type="term" value="P:dendrite morphogenesis"/>
    <property type="evidence" value="ECO:0007669"/>
    <property type="project" value="UniProtKB-ARBA"/>
</dbReference>
<evidence type="ECO:0000256" key="6">
    <source>
        <dbReference type="ARBA" id="ARBA00022771"/>
    </source>
</evidence>
<dbReference type="GO" id="GO:0008270">
    <property type="term" value="F:zinc ion binding"/>
    <property type="evidence" value="ECO:0007669"/>
    <property type="project" value="UniProtKB-KW"/>
</dbReference>
<evidence type="ECO:0000256" key="11">
    <source>
        <dbReference type="ARBA" id="ARBA00023125"/>
    </source>
</evidence>
<feature type="compositionally biased region" description="Polar residues" evidence="16">
    <location>
        <begin position="123"/>
        <end position="140"/>
    </location>
</feature>
<evidence type="ECO:0000313" key="20">
    <source>
        <dbReference type="Proteomes" id="UP000475862"/>
    </source>
</evidence>
<feature type="compositionally biased region" description="Polar residues" evidence="16">
    <location>
        <begin position="154"/>
        <end position="171"/>
    </location>
</feature>
<dbReference type="Pfam" id="PF00096">
    <property type="entry name" value="zf-C2H2"/>
    <property type="match status" value="1"/>
</dbReference>
<protein>
    <recommendedName>
        <fullName evidence="21">BTB domain-containing protein</fullName>
    </recommendedName>
</protein>
<feature type="region of interest" description="Disordered" evidence="16">
    <location>
        <begin position="123"/>
        <end position="186"/>
    </location>
</feature>
<dbReference type="SUPFAM" id="SSF57667">
    <property type="entry name" value="beta-beta-alpha zinc fingers"/>
    <property type="match status" value="2"/>
</dbReference>
<gene>
    <name evidence="19" type="ORF">AGLY_007019</name>
</gene>
<proteinExistence type="predicted"/>
<evidence type="ECO:0000256" key="8">
    <source>
        <dbReference type="ARBA" id="ARBA00022833"/>
    </source>
</evidence>
<dbReference type="PROSITE" id="PS00028">
    <property type="entry name" value="ZINC_FINGER_C2H2_1"/>
    <property type="match status" value="3"/>
</dbReference>
<dbReference type="SMART" id="SM00225">
    <property type="entry name" value="BTB"/>
    <property type="match status" value="1"/>
</dbReference>
<accession>A0A6G0TPE8</accession>
<dbReference type="GO" id="GO:0008406">
    <property type="term" value="P:gonad development"/>
    <property type="evidence" value="ECO:0007669"/>
    <property type="project" value="UniProtKB-ARBA"/>
</dbReference>
<dbReference type="GO" id="GO:0007526">
    <property type="term" value="P:larval somatic muscle development"/>
    <property type="evidence" value="ECO:0007669"/>
    <property type="project" value="UniProtKB-ARBA"/>
</dbReference>
<keyword evidence="8" id="KW-0862">Zinc</keyword>
<evidence type="ECO:0000259" key="18">
    <source>
        <dbReference type="PROSITE" id="PS50157"/>
    </source>
</evidence>
<dbReference type="InterPro" id="IPR000210">
    <property type="entry name" value="BTB/POZ_dom"/>
</dbReference>
<evidence type="ECO:0000256" key="9">
    <source>
        <dbReference type="ARBA" id="ARBA00022902"/>
    </source>
</evidence>
<dbReference type="GO" id="GO:0007464">
    <property type="term" value="P:R3/R4 cell fate commitment"/>
    <property type="evidence" value="ECO:0007669"/>
    <property type="project" value="UniProtKB-ARBA"/>
</dbReference>
<evidence type="ECO:0000256" key="15">
    <source>
        <dbReference type="PROSITE-ProRule" id="PRU00042"/>
    </source>
</evidence>
<sequence length="399" mass="45583">MTNDMEVGNKSFHLRWNNHLENLRALFECLFNEQILVDVTIACQDGLLRAHKLILSACSPYFETIFQENPCKHPTVIMRGVTLNEMQSLCQYMYVGSVEVQENSLSSLLKVARELQIKGLSEKTVSNDQPKNKPTFNYTPIKSEPTDPDASNKFEMTNGSTSSIETDSRTFQVPCEDDSSDNNTSFEHSAMLSPQVMMDEHTDENKPTILSQPKYQPTHVDFQAFLEAQNKVNLTGSVECPTCQRTFLNKQNLRRHMQTHSGLKPHQCSFCNLSFLRLSHLQRHHRTHTGERPFMCTECPKSFSRSDKLRYHIMQQHSSMAHLPGPKQRGRPKKVSILKTVYWDTGQLMNSSVLCKQFLIFDSPSSNVDVTMVANIQNFEEQCVPAPVQELQEPLNLAH</sequence>
<dbReference type="AlphaFoldDB" id="A0A6G0TPE8"/>
<reference evidence="19 20" key="1">
    <citation type="submission" date="2019-08" db="EMBL/GenBank/DDBJ databases">
        <title>The genome of the soybean aphid Biotype 1, its phylome, world population structure and adaptation to the North American continent.</title>
        <authorList>
            <person name="Giordano R."/>
            <person name="Donthu R.K."/>
            <person name="Hernandez A.G."/>
            <person name="Wright C.L."/>
            <person name="Zimin A.V."/>
        </authorList>
    </citation>
    <scope>NUCLEOTIDE SEQUENCE [LARGE SCALE GENOMIC DNA]</scope>
    <source>
        <tissue evidence="19">Whole aphids</tissue>
    </source>
</reference>
<keyword evidence="7" id="KW-0221">Differentiation</keyword>
<dbReference type="FunFam" id="3.30.160.60:FF:000045">
    <property type="entry name" value="ZFP69 zinc finger protein B"/>
    <property type="match status" value="1"/>
</dbReference>
<organism evidence="19 20">
    <name type="scientific">Aphis glycines</name>
    <name type="common">Soybean aphid</name>
    <dbReference type="NCBI Taxonomy" id="307491"/>
    <lineage>
        <taxon>Eukaryota</taxon>
        <taxon>Metazoa</taxon>
        <taxon>Ecdysozoa</taxon>
        <taxon>Arthropoda</taxon>
        <taxon>Hexapoda</taxon>
        <taxon>Insecta</taxon>
        <taxon>Pterygota</taxon>
        <taxon>Neoptera</taxon>
        <taxon>Paraneoptera</taxon>
        <taxon>Hemiptera</taxon>
        <taxon>Sternorrhyncha</taxon>
        <taxon>Aphidomorpha</taxon>
        <taxon>Aphidoidea</taxon>
        <taxon>Aphididae</taxon>
        <taxon>Aphidini</taxon>
        <taxon>Aphis</taxon>
        <taxon>Aphis</taxon>
    </lineage>
</organism>
<comment type="caution">
    <text evidence="19">The sequence shown here is derived from an EMBL/GenBank/DDBJ whole genome shotgun (WGS) entry which is preliminary data.</text>
</comment>
<evidence type="ECO:0000256" key="16">
    <source>
        <dbReference type="SAM" id="MobiDB-lite"/>
    </source>
</evidence>
<dbReference type="OrthoDB" id="10261408at2759"/>
<dbReference type="Gene3D" id="3.30.160.60">
    <property type="entry name" value="Classic Zinc Finger"/>
    <property type="match status" value="3"/>
</dbReference>
<keyword evidence="10" id="KW-0805">Transcription regulation</keyword>
<keyword evidence="4" id="KW-0479">Metal-binding</keyword>
<dbReference type="GO" id="GO:0045467">
    <property type="term" value="P:R7 cell development"/>
    <property type="evidence" value="ECO:0007669"/>
    <property type="project" value="UniProtKB-ARBA"/>
</dbReference>
<dbReference type="CDD" id="cd18315">
    <property type="entry name" value="BTB_POZ_BAB-like"/>
    <property type="match status" value="1"/>
</dbReference>
<dbReference type="InterPro" id="IPR013087">
    <property type="entry name" value="Znf_C2H2_type"/>
</dbReference>
<evidence type="ECO:0000256" key="10">
    <source>
        <dbReference type="ARBA" id="ARBA00023015"/>
    </source>
</evidence>
<evidence type="ECO:0000256" key="13">
    <source>
        <dbReference type="ARBA" id="ARBA00023242"/>
    </source>
</evidence>
<keyword evidence="9" id="KW-0524">Neurogenesis</keyword>
<evidence type="ECO:0000259" key="17">
    <source>
        <dbReference type="PROSITE" id="PS50097"/>
    </source>
</evidence>
<dbReference type="InterPro" id="IPR036236">
    <property type="entry name" value="Znf_C2H2_sf"/>
</dbReference>
<dbReference type="Gene3D" id="3.30.710.10">
    <property type="entry name" value="Potassium Channel Kv1.1, Chain A"/>
    <property type="match status" value="1"/>
</dbReference>
<keyword evidence="12" id="KW-0804">Transcription</keyword>
<dbReference type="PANTHER" id="PTHR23110">
    <property type="entry name" value="BTB DOMAIN TRANSCRIPTION FACTOR"/>
    <property type="match status" value="1"/>
</dbReference>
<dbReference type="InterPro" id="IPR011333">
    <property type="entry name" value="SKP1/BTB/POZ_sf"/>
</dbReference>
<evidence type="ECO:0000313" key="19">
    <source>
        <dbReference type="EMBL" id="KAE9536617.1"/>
    </source>
</evidence>
<dbReference type="SMART" id="SM00355">
    <property type="entry name" value="ZnF_C2H2"/>
    <property type="match status" value="3"/>
</dbReference>
<dbReference type="GO" id="GO:0003677">
    <property type="term" value="F:DNA binding"/>
    <property type="evidence" value="ECO:0007669"/>
    <property type="project" value="UniProtKB-KW"/>
</dbReference>
<dbReference type="FunFam" id="3.30.160.60:FF:000097">
    <property type="entry name" value="Zinc finger protein"/>
    <property type="match status" value="1"/>
</dbReference>
<dbReference type="PROSITE" id="PS50097">
    <property type="entry name" value="BTB"/>
    <property type="match status" value="1"/>
</dbReference>
<keyword evidence="13" id="KW-0539">Nucleus</keyword>
<dbReference type="Proteomes" id="UP000475862">
    <property type="component" value="Unassembled WGS sequence"/>
</dbReference>
<evidence type="ECO:0000256" key="7">
    <source>
        <dbReference type="ARBA" id="ARBA00022782"/>
    </source>
</evidence>
<evidence type="ECO:0008006" key="21">
    <source>
        <dbReference type="Google" id="ProtNLM"/>
    </source>
</evidence>
<dbReference type="GO" id="GO:0035167">
    <property type="term" value="P:larval lymph gland hemopoiesis"/>
    <property type="evidence" value="ECO:0007669"/>
    <property type="project" value="UniProtKB-ARBA"/>
</dbReference>
<dbReference type="Pfam" id="PF00651">
    <property type="entry name" value="BTB"/>
    <property type="match status" value="1"/>
</dbReference>
<feature type="domain" description="C2H2-type" evidence="18">
    <location>
        <begin position="238"/>
        <end position="265"/>
    </location>
</feature>
<feature type="domain" description="BTB" evidence="17">
    <location>
        <begin position="37"/>
        <end position="102"/>
    </location>
</feature>
<comment type="function">
    <text evidence="1">May be involved in transcriptional regulation.</text>
</comment>
<dbReference type="Pfam" id="PF13894">
    <property type="entry name" value="zf-C2H2_4"/>
    <property type="match status" value="1"/>
</dbReference>
<dbReference type="SUPFAM" id="SSF54695">
    <property type="entry name" value="POZ domain"/>
    <property type="match status" value="1"/>
</dbReference>
<dbReference type="GO" id="GO:0005634">
    <property type="term" value="C:nucleus"/>
    <property type="evidence" value="ECO:0007669"/>
    <property type="project" value="UniProtKB-SubCell"/>
</dbReference>
<dbReference type="EMBL" id="VYZN01000022">
    <property type="protein sequence ID" value="KAE9536617.1"/>
    <property type="molecule type" value="Genomic_DNA"/>
</dbReference>
<keyword evidence="11" id="KW-0238">DNA-binding</keyword>
<feature type="domain" description="C2H2-type" evidence="18">
    <location>
        <begin position="266"/>
        <end position="293"/>
    </location>
</feature>
<dbReference type="GO" id="GO:0016199">
    <property type="term" value="P:axon midline choice point recognition"/>
    <property type="evidence" value="ECO:0007669"/>
    <property type="project" value="UniProtKB-ARBA"/>
</dbReference>
<dbReference type="InterPro" id="IPR051095">
    <property type="entry name" value="Dros_DevTransReg"/>
</dbReference>
<comment type="function">
    <text evidence="14">Putative transcription factor required for axon growth and guidance in the central and peripheral nervous systems. Repels CNS axons away from the midline by promoting the expression of the midline repellent sli and its receptor robo.</text>
</comment>
<keyword evidence="3" id="KW-0217">Developmental protein</keyword>
<name>A0A6G0TPE8_APHGL</name>
<feature type="domain" description="C2H2-type" evidence="18">
    <location>
        <begin position="294"/>
        <end position="322"/>
    </location>
</feature>
<evidence type="ECO:0000256" key="1">
    <source>
        <dbReference type="ARBA" id="ARBA00003767"/>
    </source>
</evidence>
<evidence type="ECO:0000256" key="4">
    <source>
        <dbReference type="ARBA" id="ARBA00022723"/>
    </source>
</evidence>
<evidence type="ECO:0000256" key="14">
    <source>
        <dbReference type="ARBA" id="ARBA00037382"/>
    </source>
</evidence>
<keyword evidence="5" id="KW-0677">Repeat</keyword>
<evidence type="ECO:0000256" key="2">
    <source>
        <dbReference type="ARBA" id="ARBA00004123"/>
    </source>
</evidence>
<evidence type="ECO:0000256" key="12">
    <source>
        <dbReference type="ARBA" id="ARBA00023163"/>
    </source>
</evidence>
<dbReference type="GO" id="GO:0045476">
    <property type="term" value="P:nurse cell apoptotic process"/>
    <property type="evidence" value="ECO:0007669"/>
    <property type="project" value="UniProtKB-ARBA"/>
</dbReference>
<dbReference type="PANTHER" id="PTHR23110:SF111">
    <property type="entry name" value="LONGITUDINALS LACKING PROTEIN, ISOFORMS F_I_K_T"/>
    <property type="match status" value="1"/>
</dbReference>